<sequence length="153" mass="17995">MKQFIDCLQPSGSVVYKVLCGKNKHLFHSIDQLNHPYIKALPYLHSKEEMNQLYVEADAMITKPGGVTISECIWRKIPTIVYEALPGQEEFNLNYLIERGLVFYLKKWESHTNIESIMLDMFHEHSATLNERLNEYHHDMEDHDIISVLKELY</sequence>
<dbReference type="PANTHER" id="PTHR43025:SF3">
    <property type="entry name" value="MONOGALACTOSYLDIACYLGLYCEROL SYNTHASE 1, CHLOROPLASTIC"/>
    <property type="match status" value="1"/>
</dbReference>
<name>A0A494YWH6_9BACI</name>
<evidence type="ECO:0000313" key="1">
    <source>
        <dbReference type="EMBL" id="RKQ14549.1"/>
    </source>
</evidence>
<protein>
    <recommendedName>
        <fullName evidence="3">Glycosyl transferase family 28 C-terminal domain-containing protein</fullName>
    </recommendedName>
</protein>
<evidence type="ECO:0000313" key="2">
    <source>
        <dbReference type="Proteomes" id="UP000281813"/>
    </source>
</evidence>
<reference evidence="1 2" key="1">
    <citation type="journal article" date="2015" name="Antonie Van Leeuwenhoek">
        <title>Oceanobacillus bengalensis sp. nov., a bacterium isolated from seawater of the Bay of Bengal.</title>
        <authorList>
            <person name="Yongchang O."/>
            <person name="Xiang W."/>
            <person name="Wang G."/>
        </authorList>
    </citation>
    <scope>NUCLEOTIDE SEQUENCE [LARGE SCALE GENOMIC DNA]</scope>
    <source>
        <strain evidence="1 2">MCCC 1K00260</strain>
    </source>
</reference>
<dbReference type="EMBL" id="RBZO01000020">
    <property type="protein sequence ID" value="RKQ14549.1"/>
    <property type="molecule type" value="Genomic_DNA"/>
</dbReference>
<keyword evidence="2" id="KW-1185">Reference proteome</keyword>
<dbReference type="RefSeq" id="WP_121132490.1">
    <property type="nucleotide sequence ID" value="NZ_JBHUIL010000046.1"/>
</dbReference>
<dbReference type="Proteomes" id="UP000281813">
    <property type="component" value="Unassembled WGS sequence"/>
</dbReference>
<evidence type="ECO:0008006" key="3">
    <source>
        <dbReference type="Google" id="ProtNLM"/>
    </source>
</evidence>
<organism evidence="1 2">
    <name type="scientific">Oceanobacillus bengalensis</name>
    <dbReference type="NCBI Taxonomy" id="1435466"/>
    <lineage>
        <taxon>Bacteria</taxon>
        <taxon>Bacillati</taxon>
        <taxon>Bacillota</taxon>
        <taxon>Bacilli</taxon>
        <taxon>Bacillales</taxon>
        <taxon>Bacillaceae</taxon>
        <taxon>Oceanobacillus</taxon>
    </lineage>
</organism>
<dbReference type="Gene3D" id="3.40.50.2000">
    <property type="entry name" value="Glycogen Phosphorylase B"/>
    <property type="match status" value="1"/>
</dbReference>
<comment type="caution">
    <text evidence="1">The sequence shown here is derived from an EMBL/GenBank/DDBJ whole genome shotgun (WGS) entry which is preliminary data.</text>
</comment>
<dbReference type="InterPro" id="IPR050519">
    <property type="entry name" value="Glycosyltransf_28_UgtP"/>
</dbReference>
<dbReference type="AlphaFoldDB" id="A0A494YWH6"/>
<accession>A0A494YWH6</accession>
<dbReference type="PANTHER" id="PTHR43025">
    <property type="entry name" value="MONOGALACTOSYLDIACYLGLYCEROL SYNTHASE"/>
    <property type="match status" value="1"/>
</dbReference>
<proteinExistence type="predicted"/>
<gene>
    <name evidence="1" type="ORF">D8M05_13030</name>
</gene>
<dbReference type="OrthoDB" id="9815663at2"/>
<dbReference type="SUPFAM" id="SSF53756">
    <property type="entry name" value="UDP-Glycosyltransferase/glycogen phosphorylase"/>
    <property type="match status" value="1"/>
</dbReference>